<name>A0A9N9DX17_9GLOM</name>
<proteinExistence type="predicted"/>
<dbReference type="Proteomes" id="UP000789508">
    <property type="component" value="Unassembled WGS sequence"/>
</dbReference>
<feature type="non-terminal residue" evidence="1">
    <location>
        <position position="242"/>
    </location>
</feature>
<dbReference type="AlphaFoldDB" id="A0A9N9DX17"/>
<protein>
    <submittedName>
        <fullName evidence="1">1527_t:CDS:1</fullName>
    </submittedName>
</protein>
<evidence type="ECO:0000313" key="1">
    <source>
        <dbReference type="EMBL" id="CAG8650393.1"/>
    </source>
</evidence>
<sequence length="242" mass="26943">MGNFANGFNDTTAAYRGYDIFATAKVAGRLDGDAEKIIAGGNNLEKSYEGRELPKHCFEIMDATVDAVVEILLGNNNFFDGIDTGQMQSVLDKYFITAQTRMNDTNSNKNDNGTYIYEVATETDKDKKYPNAKKVREAYQKMTNFLKVFDVDYRDAKIDDIAAAIGTDKPSAPTGDKPTETEINAARDAVVSASQNDNEFKDKLKAIFEDNRSELLNQDKKVLEELKKLAIIIGRAYKNGNE</sequence>
<accession>A0A9N9DX17</accession>
<organism evidence="1 2">
    <name type="scientific">Ambispora leptoticha</name>
    <dbReference type="NCBI Taxonomy" id="144679"/>
    <lineage>
        <taxon>Eukaryota</taxon>
        <taxon>Fungi</taxon>
        <taxon>Fungi incertae sedis</taxon>
        <taxon>Mucoromycota</taxon>
        <taxon>Glomeromycotina</taxon>
        <taxon>Glomeromycetes</taxon>
        <taxon>Archaeosporales</taxon>
        <taxon>Ambisporaceae</taxon>
        <taxon>Ambispora</taxon>
    </lineage>
</organism>
<gene>
    <name evidence="1" type="ORF">ALEPTO_LOCUS9988</name>
</gene>
<reference evidence="1" key="1">
    <citation type="submission" date="2021-06" db="EMBL/GenBank/DDBJ databases">
        <authorList>
            <person name="Kallberg Y."/>
            <person name="Tangrot J."/>
            <person name="Rosling A."/>
        </authorList>
    </citation>
    <scope>NUCLEOTIDE SEQUENCE</scope>
    <source>
        <strain evidence="1">FL130A</strain>
    </source>
</reference>
<dbReference type="OrthoDB" id="10641100at2759"/>
<evidence type="ECO:0000313" key="2">
    <source>
        <dbReference type="Proteomes" id="UP000789508"/>
    </source>
</evidence>
<dbReference type="EMBL" id="CAJVPS010009477">
    <property type="protein sequence ID" value="CAG8650393.1"/>
    <property type="molecule type" value="Genomic_DNA"/>
</dbReference>
<keyword evidence="2" id="KW-1185">Reference proteome</keyword>
<comment type="caution">
    <text evidence="1">The sequence shown here is derived from an EMBL/GenBank/DDBJ whole genome shotgun (WGS) entry which is preliminary data.</text>
</comment>